<keyword evidence="1" id="KW-0489">Methyltransferase</keyword>
<evidence type="ECO:0000313" key="2">
    <source>
        <dbReference type="Proteomes" id="UP001604336"/>
    </source>
</evidence>
<dbReference type="GO" id="GO:0032259">
    <property type="term" value="P:methylation"/>
    <property type="evidence" value="ECO:0007669"/>
    <property type="project" value="UniProtKB-KW"/>
</dbReference>
<keyword evidence="1" id="KW-0808">Transferase</keyword>
<dbReference type="InterPro" id="IPR019410">
    <property type="entry name" value="Methyltransf_16"/>
</dbReference>
<dbReference type="InterPro" id="IPR029063">
    <property type="entry name" value="SAM-dependent_MTases_sf"/>
</dbReference>
<comment type="caution">
    <text evidence="1">The sequence shown here is derived from an EMBL/GenBank/DDBJ whole genome shotgun (WGS) entry which is preliminary data.</text>
</comment>
<dbReference type="Pfam" id="PF10294">
    <property type="entry name" value="Methyltransf_16"/>
    <property type="match status" value="1"/>
</dbReference>
<dbReference type="SUPFAM" id="SSF53335">
    <property type="entry name" value="S-adenosyl-L-methionine-dependent methyltransferases"/>
    <property type="match status" value="1"/>
</dbReference>
<dbReference type="Gene3D" id="3.40.50.150">
    <property type="entry name" value="Vaccinia Virus protein VP39"/>
    <property type="match status" value="1"/>
</dbReference>
<organism evidence="1 2">
    <name type="scientific">Abeliophyllum distichum</name>
    <dbReference type="NCBI Taxonomy" id="126358"/>
    <lineage>
        <taxon>Eukaryota</taxon>
        <taxon>Viridiplantae</taxon>
        <taxon>Streptophyta</taxon>
        <taxon>Embryophyta</taxon>
        <taxon>Tracheophyta</taxon>
        <taxon>Spermatophyta</taxon>
        <taxon>Magnoliopsida</taxon>
        <taxon>eudicotyledons</taxon>
        <taxon>Gunneridae</taxon>
        <taxon>Pentapetalae</taxon>
        <taxon>asterids</taxon>
        <taxon>lamiids</taxon>
        <taxon>Lamiales</taxon>
        <taxon>Oleaceae</taxon>
        <taxon>Forsythieae</taxon>
        <taxon>Abeliophyllum</taxon>
    </lineage>
</organism>
<dbReference type="EMBL" id="JBFOLK010000008">
    <property type="protein sequence ID" value="KAL2491827.1"/>
    <property type="molecule type" value="Genomic_DNA"/>
</dbReference>
<accession>A0ABD1RVV9</accession>
<gene>
    <name evidence="1" type="ORF">Adt_27455</name>
</gene>
<reference evidence="2" key="1">
    <citation type="submission" date="2024-07" db="EMBL/GenBank/DDBJ databases">
        <title>Two chromosome-level genome assemblies of Korean endemic species Abeliophyllum distichum and Forsythia ovata (Oleaceae).</title>
        <authorList>
            <person name="Jang H."/>
        </authorList>
    </citation>
    <scope>NUCLEOTIDE SEQUENCE [LARGE SCALE GENOMIC DNA]</scope>
</reference>
<dbReference type="AlphaFoldDB" id="A0ABD1RVV9"/>
<dbReference type="GO" id="GO:0008168">
    <property type="term" value="F:methyltransferase activity"/>
    <property type="evidence" value="ECO:0007669"/>
    <property type="project" value="UniProtKB-KW"/>
</dbReference>
<dbReference type="PANTHER" id="PTHR14614">
    <property type="entry name" value="HEPATOCELLULAR CARCINOMA-ASSOCIATED ANTIGEN"/>
    <property type="match status" value="1"/>
</dbReference>
<keyword evidence="2" id="KW-1185">Reference proteome</keyword>
<protein>
    <submittedName>
        <fullName evidence="1">S-adenosyl-L-methionine-dependent methyltransferase superfamily protein</fullName>
    </submittedName>
</protein>
<dbReference type="PANTHER" id="PTHR14614:SF130">
    <property type="entry name" value="PROTEIN-LYSINE N-METHYLTRANSFERASE EEF2KMT"/>
    <property type="match status" value="1"/>
</dbReference>
<sequence length="486" mass="54090">MAKDKELDLSVPSCIHLLSAFLAMEPPDVVISFARECGEDSITEIVQSFIWNHCIRKADVKWQGPYLKRFLKKLIIEIESSGGVVLDELYEQYAFYMTSLQDDDVAKENSRVLKTISFLFPDESSGILSCPKSRKLEVQLQCSLNMLEGDTGCSIWPSSLFLSEFILSFPEVFSNKCCFEVGSGVGLVGICLAHVKASKVILSDGNLSTLANLKLNLELNHLRTGTHLLGHHTNCNMVNCVCLPWESASEDELRHFSPDIILGADVVYDPSYLPHLVRVLVVLLKCKNSDSEEVQTGCEFDACQRKVTSNATPNAEFSSDPSVKGCVAYIASVVRNIDTLHYFLSLAKQSNLVVTDLTEKIWICGSLLDDSRPAQPRKPISLQRWYRHGGKTLCFQGGVFQLLSVLSLVAQGLKLAINLLNIKDVDEIFMAHINLKLLKVQKCRSAAAEEVVEIEEGYHRVVEEALARGGEDLGDLWMWKKIATVL</sequence>
<dbReference type="Proteomes" id="UP001604336">
    <property type="component" value="Unassembled WGS sequence"/>
</dbReference>
<name>A0ABD1RVV9_9LAMI</name>
<evidence type="ECO:0000313" key="1">
    <source>
        <dbReference type="EMBL" id="KAL2491827.1"/>
    </source>
</evidence>
<proteinExistence type="predicted"/>